<comment type="caution">
    <text evidence="1">The sequence shown here is derived from an EMBL/GenBank/DDBJ whole genome shotgun (WGS) entry which is preliminary data.</text>
</comment>
<proteinExistence type="predicted"/>
<keyword evidence="2" id="KW-1185">Reference proteome</keyword>
<evidence type="ECO:0000313" key="1">
    <source>
        <dbReference type="EMBL" id="KAJ9063932.1"/>
    </source>
</evidence>
<name>A0ACC2SP95_9FUNG</name>
<sequence>MHFRPMNTIKNYLKRIKGNPSGLKLPPRPSLSVLLSSFAGAFLGISIACGVSTLVASSLNEDPIILGSIGAMAVLIYGTIDAPLAQPRNLVLGNFFSALLGVLIQEIFSKITGNHSSFLWLKAGLAVSLSLTVMQLTQTVHPPAGATALIAVTGGPRVFASRFYYLLFPVALNISILLFIALAVNNVKRQYPKYWWDPEMKLYLPCFIHTEKVSSNPVMEEDVEMVFGAVVSSVPEPTIDELKHRIELLQQRIHLLESKQPVP</sequence>
<reference evidence="1" key="1">
    <citation type="submission" date="2022-04" db="EMBL/GenBank/DDBJ databases">
        <title>Genome of the entomopathogenic fungus Entomophthora muscae.</title>
        <authorList>
            <person name="Elya C."/>
            <person name="Lovett B.R."/>
            <person name="Lee E."/>
            <person name="Macias A.M."/>
            <person name="Hajek A.E."/>
            <person name="De Bivort B.L."/>
            <person name="Kasson M.T."/>
            <person name="De Fine Licht H.H."/>
            <person name="Stajich J.E."/>
        </authorList>
    </citation>
    <scope>NUCLEOTIDE SEQUENCE</scope>
    <source>
        <strain evidence="1">Berkeley</strain>
    </source>
</reference>
<gene>
    <name evidence="1" type="ORF">DSO57_1035732</name>
</gene>
<accession>A0ACC2SP95</accession>
<evidence type="ECO:0000313" key="2">
    <source>
        <dbReference type="Proteomes" id="UP001165960"/>
    </source>
</evidence>
<protein>
    <submittedName>
        <fullName evidence="1">Uncharacterized protein</fullName>
    </submittedName>
</protein>
<organism evidence="1 2">
    <name type="scientific">Entomophthora muscae</name>
    <dbReference type="NCBI Taxonomy" id="34485"/>
    <lineage>
        <taxon>Eukaryota</taxon>
        <taxon>Fungi</taxon>
        <taxon>Fungi incertae sedis</taxon>
        <taxon>Zoopagomycota</taxon>
        <taxon>Entomophthoromycotina</taxon>
        <taxon>Entomophthoromycetes</taxon>
        <taxon>Entomophthorales</taxon>
        <taxon>Entomophthoraceae</taxon>
        <taxon>Entomophthora</taxon>
    </lineage>
</organism>
<dbReference type="EMBL" id="QTSX02004584">
    <property type="protein sequence ID" value="KAJ9063932.1"/>
    <property type="molecule type" value="Genomic_DNA"/>
</dbReference>
<dbReference type="Proteomes" id="UP001165960">
    <property type="component" value="Unassembled WGS sequence"/>
</dbReference>